<feature type="compositionally biased region" description="Low complexity" evidence="1">
    <location>
        <begin position="55"/>
        <end position="74"/>
    </location>
</feature>
<comment type="caution">
    <text evidence="2">The sequence shown here is derived from an EMBL/GenBank/DDBJ whole genome shotgun (WGS) entry which is preliminary data.</text>
</comment>
<reference evidence="2" key="1">
    <citation type="submission" date="2016-01" db="EMBL/GenBank/DDBJ databases">
        <authorList>
            <person name="Regsiter A."/>
            <person name="william w."/>
        </authorList>
    </citation>
    <scope>NUCLEOTIDE SEQUENCE</scope>
    <source>
        <strain evidence="2">NCPPB 1641</strain>
    </source>
</reference>
<evidence type="ECO:0000313" key="3">
    <source>
        <dbReference type="Proteomes" id="UP000192140"/>
    </source>
</evidence>
<evidence type="ECO:0000256" key="1">
    <source>
        <dbReference type="SAM" id="MobiDB-lite"/>
    </source>
</evidence>
<name>A0A1S7TP16_9HYPH</name>
<protein>
    <submittedName>
        <fullName evidence="2">Uncharacterized protein</fullName>
    </submittedName>
</protein>
<dbReference type="Proteomes" id="UP000192140">
    <property type="component" value="Unassembled WGS sequence"/>
</dbReference>
<accession>A0A1S7TP16</accession>
<dbReference type="EMBL" id="FCNP01000019">
    <property type="protein sequence ID" value="CVI56090.1"/>
    <property type="molecule type" value="Genomic_DNA"/>
</dbReference>
<keyword evidence="3" id="KW-1185">Reference proteome</keyword>
<feature type="region of interest" description="Disordered" evidence="1">
    <location>
        <begin position="53"/>
        <end position="82"/>
    </location>
</feature>
<evidence type="ECO:0000313" key="2">
    <source>
        <dbReference type="EMBL" id="CVI56090.1"/>
    </source>
</evidence>
<proteinExistence type="predicted"/>
<gene>
    <name evidence="2" type="ORF">AGR7A_Cc260011</name>
</gene>
<dbReference type="AlphaFoldDB" id="A0A1S7TP16"/>
<sequence>MQILGSNPGMTEEGDWASVDTSRAAVAALVPEPSPTGRFAGGSGRSSCLNHQTAISRRSIPSRSGSKAAARAAATDGCSTAF</sequence>
<organism evidence="2 3">
    <name type="scientific">Agrobacterium deltaense NCPPB 1641</name>
    <dbReference type="NCBI Taxonomy" id="1183425"/>
    <lineage>
        <taxon>Bacteria</taxon>
        <taxon>Pseudomonadati</taxon>
        <taxon>Pseudomonadota</taxon>
        <taxon>Alphaproteobacteria</taxon>
        <taxon>Hyphomicrobiales</taxon>
        <taxon>Rhizobiaceae</taxon>
        <taxon>Rhizobium/Agrobacterium group</taxon>
        <taxon>Agrobacterium</taxon>
    </lineage>
</organism>